<dbReference type="NCBIfam" id="NF043052">
    <property type="entry name" value="DodecBact"/>
    <property type="match status" value="1"/>
</dbReference>
<name>A0A963Z334_9PROT</name>
<dbReference type="InterPro" id="IPR009923">
    <property type="entry name" value="Dodecin"/>
</dbReference>
<dbReference type="InterPro" id="IPR050049">
    <property type="entry name" value="Dodecin_bact"/>
</dbReference>
<evidence type="ECO:0000313" key="1">
    <source>
        <dbReference type="EMBL" id="MCB8880913.1"/>
    </source>
</evidence>
<accession>A0A963Z334</accession>
<keyword evidence="2" id="KW-1185">Reference proteome</keyword>
<dbReference type="Pfam" id="PF07311">
    <property type="entry name" value="Dodecin"/>
    <property type="match status" value="1"/>
</dbReference>
<proteinExistence type="predicted"/>
<dbReference type="EMBL" id="JAESVA010000003">
    <property type="protein sequence ID" value="MCB8880913.1"/>
    <property type="molecule type" value="Genomic_DNA"/>
</dbReference>
<protein>
    <submittedName>
        <fullName evidence="1">Dodecin domain-containing protein</fullName>
    </submittedName>
</protein>
<dbReference type="SUPFAM" id="SSF89807">
    <property type="entry name" value="Dodecin-like"/>
    <property type="match status" value="1"/>
</dbReference>
<gene>
    <name evidence="1" type="ORF">ACELLULO517_11765</name>
</gene>
<dbReference type="PANTHER" id="PTHR39324">
    <property type="entry name" value="CALCIUM DODECIN"/>
    <property type="match status" value="1"/>
</dbReference>
<dbReference type="InterPro" id="IPR036694">
    <property type="entry name" value="Dodecin-like_sf"/>
</dbReference>
<reference evidence="1 2" key="1">
    <citation type="journal article" date="2021" name="Microorganisms">
        <title>Acidisoma silvae sp. nov. and Acidisomacellulosilytica sp. nov., Two Acidophilic Bacteria Isolated from Decaying Wood, Hydrolyzing Cellulose and Producing Poly-3-hydroxybutyrate.</title>
        <authorList>
            <person name="Mieszkin S."/>
            <person name="Pouder E."/>
            <person name="Uroz S."/>
            <person name="Simon-Colin C."/>
            <person name="Alain K."/>
        </authorList>
    </citation>
    <scope>NUCLEOTIDE SEQUENCE [LARGE SCALE GENOMIC DNA]</scope>
    <source>
        <strain evidence="1 2">HW T5.17</strain>
    </source>
</reference>
<comment type="caution">
    <text evidence="1">The sequence shown here is derived from an EMBL/GenBank/DDBJ whole genome shotgun (WGS) entry which is preliminary data.</text>
</comment>
<dbReference type="PANTHER" id="PTHR39324:SF1">
    <property type="entry name" value="CALCIUM DODECIN"/>
    <property type="match status" value="1"/>
</dbReference>
<dbReference type="Gene3D" id="3.30.1660.10">
    <property type="entry name" value="Flavin-binding protein dodecin"/>
    <property type="match status" value="1"/>
</dbReference>
<evidence type="ECO:0000313" key="2">
    <source>
        <dbReference type="Proteomes" id="UP000721844"/>
    </source>
</evidence>
<organism evidence="1 2">
    <name type="scientific">Acidisoma cellulosilyticum</name>
    <dbReference type="NCBI Taxonomy" id="2802395"/>
    <lineage>
        <taxon>Bacteria</taxon>
        <taxon>Pseudomonadati</taxon>
        <taxon>Pseudomonadota</taxon>
        <taxon>Alphaproteobacteria</taxon>
        <taxon>Acetobacterales</taxon>
        <taxon>Acidocellaceae</taxon>
        <taxon>Acidisoma</taxon>
    </lineage>
</organism>
<dbReference type="Proteomes" id="UP000721844">
    <property type="component" value="Unassembled WGS sequence"/>
</dbReference>
<sequence length="76" mass="8551">MTDHVYRLIEVVGSSPASVEDAIQSAIAKASKTIRHIRWFEVIETRGQVEDGKVAYYQVTLKVGFSLEDEEVSLRP</sequence>
<dbReference type="RefSeq" id="WP_227307561.1">
    <property type="nucleotide sequence ID" value="NZ_JAESVA010000003.1"/>
</dbReference>
<dbReference type="InterPro" id="IPR025543">
    <property type="entry name" value="Dodecin-like"/>
</dbReference>
<dbReference type="AlphaFoldDB" id="A0A963Z334"/>